<dbReference type="Pfam" id="PF20803">
    <property type="entry name" value="PaaX_M"/>
    <property type="match status" value="1"/>
</dbReference>
<dbReference type="Proteomes" id="UP000694257">
    <property type="component" value="Chromosome"/>
</dbReference>
<dbReference type="PANTHER" id="PTHR30319">
    <property type="entry name" value="PHENYLACETIC ACID REGULATOR-RELATED TRANSCRIPTIONAL REPRESSOR"/>
    <property type="match status" value="1"/>
</dbReference>
<feature type="domain" description="Transcriptional repressor PaaX-like central Cas2-like" evidence="2">
    <location>
        <begin position="96"/>
        <end position="166"/>
    </location>
</feature>
<evidence type="ECO:0000259" key="2">
    <source>
        <dbReference type="Pfam" id="PF20803"/>
    </source>
</evidence>
<evidence type="ECO:0000313" key="4">
    <source>
        <dbReference type="Proteomes" id="UP000694257"/>
    </source>
</evidence>
<feature type="domain" description="Transcriptional repressor PaaX-like C-terminal" evidence="1">
    <location>
        <begin position="184"/>
        <end position="261"/>
    </location>
</feature>
<evidence type="ECO:0000259" key="1">
    <source>
        <dbReference type="Pfam" id="PF08223"/>
    </source>
</evidence>
<gene>
    <name evidence="3" type="ORF">KV110_29370</name>
</gene>
<proteinExistence type="predicted"/>
<dbReference type="Pfam" id="PF08223">
    <property type="entry name" value="PaaX_C"/>
    <property type="match status" value="1"/>
</dbReference>
<protein>
    <submittedName>
        <fullName evidence="3">Transcriptional regulator</fullName>
    </submittedName>
</protein>
<dbReference type="PIRSF" id="PIRSF020623">
    <property type="entry name" value="PaaX"/>
    <property type="match status" value="1"/>
</dbReference>
<dbReference type="InterPro" id="IPR013225">
    <property type="entry name" value="PaaX_C"/>
</dbReference>
<accession>A0ABX8RIZ9</accession>
<dbReference type="EMBL" id="CP078145">
    <property type="protein sequence ID" value="QXN89578.1"/>
    <property type="molecule type" value="Genomic_DNA"/>
</dbReference>
<reference evidence="3 4" key="1">
    <citation type="submission" date="2021-07" db="EMBL/GenBank/DDBJ databases">
        <title>Whole Genome Sequence of Nocardia Iowensis.</title>
        <authorList>
            <person name="Lamm A."/>
            <person name="Collins-Fairclough A.M."/>
            <person name="Bunk B."/>
            <person name="Sproer C."/>
        </authorList>
    </citation>
    <scope>NUCLEOTIDE SEQUENCE [LARGE SCALE GENOMIC DNA]</scope>
    <source>
        <strain evidence="3 4">NRRL 5646</strain>
    </source>
</reference>
<sequence>MVENHNVEVTTRTLVESMVREDATIDAAELYTVANALGMTDQQVRLCIRRLVGDGRFTQQGRGRKAILHATADTASALAPDVEFVRYMFAQDRGEAEWDDRWHLVAFAIPESARPARDAMRDGIVRLGGAPIQGGLYVSANAWEPQLAVLAAELDVADHVTTCTTADLRVGHIESPRRIAARLWPLDEIAARHRRLLDFARRTLRRLRAAELTDTELLTVTIELAAEFTSAMEPDPLLPPQLLPQPWAGTKARGVVAECWSLLLAAETPSPPRLFRSYAEVVREVTGHAGPLRVS</sequence>
<dbReference type="InterPro" id="IPR011965">
    <property type="entry name" value="PaaX_trns_reg"/>
</dbReference>
<evidence type="ECO:0000313" key="3">
    <source>
        <dbReference type="EMBL" id="QXN89578.1"/>
    </source>
</evidence>
<dbReference type="InterPro" id="IPR048846">
    <property type="entry name" value="PaaX-like_central"/>
</dbReference>
<keyword evidence="4" id="KW-1185">Reference proteome</keyword>
<dbReference type="RefSeq" id="WP_218470453.1">
    <property type="nucleotide sequence ID" value="NZ_BAABJN010000006.1"/>
</dbReference>
<dbReference type="PANTHER" id="PTHR30319:SF1">
    <property type="entry name" value="TRANSCRIPTIONAL REPRESSOR PAAX"/>
    <property type="match status" value="1"/>
</dbReference>
<name>A0ABX8RIZ9_NOCIO</name>
<organism evidence="3 4">
    <name type="scientific">Nocardia iowensis</name>
    <dbReference type="NCBI Taxonomy" id="204891"/>
    <lineage>
        <taxon>Bacteria</taxon>
        <taxon>Bacillati</taxon>
        <taxon>Actinomycetota</taxon>
        <taxon>Actinomycetes</taxon>
        <taxon>Mycobacteriales</taxon>
        <taxon>Nocardiaceae</taxon>
        <taxon>Nocardia</taxon>
    </lineage>
</organism>